<dbReference type="InterPro" id="IPR000889">
    <property type="entry name" value="Glutathione_peroxidase"/>
</dbReference>
<dbReference type="PIRSF" id="PIRSF000303">
    <property type="entry name" value="Glutathion_perox"/>
    <property type="match status" value="1"/>
</dbReference>
<organism evidence="7 8">
    <name type="scientific">SAR86 cluster bacterium</name>
    <dbReference type="NCBI Taxonomy" id="2030880"/>
    <lineage>
        <taxon>Bacteria</taxon>
        <taxon>Pseudomonadati</taxon>
        <taxon>Pseudomonadota</taxon>
        <taxon>Gammaproteobacteria</taxon>
        <taxon>SAR86 cluster</taxon>
    </lineage>
</organism>
<evidence type="ECO:0000256" key="3">
    <source>
        <dbReference type="ARBA" id="ARBA00023002"/>
    </source>
</evidence>
<comment type="caution">
    <text evidence="7">The sequence shown here is derived from an EMBL/GenBank/DDBJ whole genome shotgun (WGS) entry which is preliminary data.</text>
</comment>
<evidence type="ECO:0000313" key="7">
    <source>
        <dbReference type="EMBL" id="MBA4724355.1"/>
    </source>
</evidence>
<dbReference type="Pfam" id="PF00255">
    <property type="entry name" value="GSHPx"/>
    <property type="match status" value="1"/>
</dbReference>
<accession>A0A838YYB9</accession>
<evidence type="ECO:0000256" key="2">
    <source>
        <dbReference type="ARBA" id="ARBA00022559"/>
    </source>
</evidence>
<dbReference type="SUPFAM" id="SSF52833">
    <property type="entry name" value="Thioredoxin-like"/>
    <property type="match status" value="1"/>
</dbReference>
<dbReference type="EMBL" id="JACETM010000051">
    <property type="protein sequence ID" value="MBA4724355.1"/>
    <property type="molecule type" value="Genomic_DNA"/>
</dbReference>
<evidence type="ECO:0000256" key="6">
    <source>
        <dbReference type="SAM" id="SignalP"/>
    </source>
</evidence>
<dbReference type="PROSITE" id="PS51355">
    <property type="entry name" value="GLUTATHIONE_PEROXID_3"/>
    <property type="match status" value="1"/>
</dbReference>
<keyword evidence="2 5" id="KW-0575">Peroxidase</keyword>
<evidence type="ECO:0000256" key="5">
    <source>
        <dbReference type="RuleBase" id="RU000499"/>
    </source>
</evidence>
<feature type="active site" evidence="4">
    <location>
        <position position="53"/>
    </location>
</feature>
<dbReference type="InterPro" id="IPR036249">
    <property type="entry name" value="Thioredoxin-like_sf"/>
</dbReference>
<dbReference type="CDD" id="cd00340">
    <property type="entry name" value="GSH_Peroxidase"/>
    <property type="match status" value="1"/>
</dbReference>
<reference evidence="7 8" key="1">
    <citation type="submission" date="2020-06" db="EMBL/GenBank/DDBJ databases">
        <title>Dysbiosis in marine aquaculture revealed through microbiome analysis: reverse ecology for environmental sustainability.</title>
        <authorList>
            <person name="Haro-Moreno J.M."/>
            <person name="Coutinho F.H."/>
            <person name="Zaragoza-Solas A."/>
            <person name="Picazo A."/>
            <person name="Almagro-Moreno S."/>
            <person name="Lopez-Perez M."/>
        </authorList>
    </citation>
    <scope>NUCLEOTIDE SEQUENCE [LARGE SCALE GENOMIC DNA]</scope>
    <source>
        <strain evidence="7">MCMED-G42</strain>
    </source>
</reference>
<keyword evidence="3 5" id="KW-0560">Oxidoreductase</keyword>
<protein>
    <recommendedName>
        <fullName evidence="5">Glutathione peroxidase</fullName>
    </recommendedName>
</protein>
<dbReference type="Proteomes" id="UP000585327">
    <property type="component" value="Unassembled WGS sequence"/>
</dbReference>
<evidence type="ECO:0000313" key="8">
    <source>
        <dbReference type="Proteomes" id="UP000585327"/>
    </source>
</evidence>
<dbReference type="PANTHER" id="PTHR11592">
    <property type="entry name" value="GLUTATHIONE PEROXIDASE"/>
    <property type="match status" value="1"/>
</dbReference>
<dbReference type="Gene3D" id="3.40.30.10">
    <property type="entry name" value="Glutaredoxin"/>
    <property type="match status" value="1"/>
</dbReference>
<evidence type="ECO:0000256" key="4">
    <source>
        <dbReference type="PIRSR" id="PIRSR000303-1"/>
    </source>
</evidence>
<feature type="signal peptide" evidence="6">
    <location>
        <begin position="1"/>
        <end position="16"/>
    </location>
</feature>
<feature type="chain" id="PRO_5033063205" description="Glutathione peroxidase" evidence="6">
    <location>
        <begin position="17"/>
        <end position="173"/>
    </location>
</feature>
<comment type="similarity">
    <text evidence="1 5">Belongs to the glutathione peroxidase family.</text>
</comment>
<dbReference type="AlphaFoldDB" id="A0A838YYB9"/>
<evidence type="ECO:0000256" key="1">
    <source>
        <dbReference type="ARBA" id="ARBA00006926"/>
    </source>
</evidence>
<name>A0A838YYB9_9GAMM</name>
<sequence length="173" mass="19902">MKKIYLLLFLSFPSLACSELLNTDMRKLDSAESLNLCEYKNDVILVVNVASRCGFTYQYEGLQALYDNYKDRGFTVLGIPSRDFLFQEYRDEKDTAEFCSTEYGVEFPMFATTKVTGKKAHPFYKKLTAQSGISPTWNFNKYLISREGVVTDTFDKKIEPNSLELLSRIESLL</sequence>
<dbReference type="GO" id="GO:0034599">
    <property type="term" value="P:cellular response to oxidative stress"/>
    <property type="evidence" value="ECO:0007669"/>
    <property type="project" value="TreeGrafter"/>
</dbReference>
<dbReference type="PRINTS" id="PR01011">
    <property type="entry name" value="GLUTPROXDASE"/>
</dbReference>
<proteinExistence type="inferred from homology"/>
<dbReference type="GO" id="GO:0004601">
    <property type="term" value="F:peroxidase activity"/>
    <property type="evidence" value="ECO:0007669"/>
    <property type="project" value="UniProtKB-KW"/>
</dbReference>
<keyword evidence="6" id="KW-0732">Signal</keyword>
<gene>
    <name evidence="7" type="ORF">H2021_03960</name>
</gene>
<dbReference type="PANTHER" id="PTHR11592:SF44">
    <property type="entry name" value="GLUTATHIONE PEROXIDASE"/>
    <property type="match status" value="1"/>
</dbReference>